<dbReference type="InterPro" id="IPR002850">
    <property type="entry name" value="PIN_toxin-like"/>
</dbReference>
<organism evidence="2 3">
    <name type="scientific">Candidatus Roizmanbacteria bacterium RIFCSPLOWO2_02_FULL_41_9</name>
    <dbReference type="NCBI Taxonomy" id="1802077"/>
    <lineage>
        <taxon>Bacteria</taxon>
        <taxon>Candidatus Roizmaniibacteriota</taxon>
    </lineage>
</organism>
<name>A0A1F7JR88_9BACT</name>
<dbReference type="PANTHER" id="PTHR34610">
    <property type="entry name" value="SSL7007 PROTEIN"/>
    <property type="match status" value="1"/>
</dbReference>
<accession>A0A1F7JR88</accession>
<dbReference type="NCBIfam" id="TIGR00305">
    <property type="entry name" value="putative toxin-antitoxin system toxin component, PIN family"/>
    <property type="match status" value="1"/>
</dbReference>
<comment type="caution">
    <text evidence="2">The sequence shown here is derived from an EMBL/GenBank/DDBJ whole genome shotgun (WGS) entry which is preliminary data.</text>
</comment>
<evidence type="ECO:0000313" key="3">
    <source>
        <dbReference type="Proteomes" id="UP000178039"/>
    </source>
</evidence>
<dbReference type="InterPro" id="IPR002716">
    <property type="entry name" value="PIN_dom"/>
</dbReference>
<dbReference type="Proteomes" id="UP000178039">
    <property type="component" value="Unassembled WGS sequence"/>
</dbReference>
<dbReference type="SUPFAM" id="SSF88723">
    <property type="entry name" value="PIN domain-like"/>
    <property type="match status" value="1"/>
</dbReference>
<dbReference type="EMBL" id="MGBB01000026">
    <property type="protein sequence ID" value="OGK58122.1"/>
    <property type="molecule type" value="Genomic_DNA"/>
</dbReference>
<protein>
    <submittedName>
        <fullName evidence="2">Putative toxin-antitoxin system toxin component, PIN family</fullName>
    </submittedName>
</protein>
<dbReference type="Pfam" id="PF13470">
    <property type="entry name" value="PIN_3"/>
    <property type="match status" value="1"/>
</dbReference>
<reference evidence="2 3" key="1">
    <citation type="journal article" date="2016" name="Nat. Commun.">
        <title>Thousands of microbial genomes shed light on interconnected biogeochemical processes in an aquifer system.</title>
        <authorList>
            <person name="Anantharaman K."/>
            <person name="Brown C.T."/>
            <person name="Hug L.A."/>
            <person name="Sharon I."/>
            <person name="Castelle C.J."/>
            <person name="Probst A.J."/>
            <person name="Thomas B.C."/>
            <person name="Singh A."/>
            <person name="Wilkins M.J."/>
            <person name="Karaoz U."/>
            <person name="Brodie E.L."/>
            <person name="Williams K.H."/>
            <person name="Hubbard S.S."/>
            <person name="Banfield J.F."/>
        </authorList>
    </citation>
    <scope>NUCLEOTIDE SEQUENCE [LARGE SCALE GENOMIC DNA]</scope>
</reference>
<gene>
    <name evidence="2" type="ORF">A3H86_03855</name>
</gene>
<feature type="domain" description="PIN" evidence="1">
    <location>
        <begin position="6"/>
        <end position="115"/>
    </location>
</feature>
<dbReference type="PANTHER" id="PTHR34610:SF4">
    <property type="entry name" value="SLL8027 PROTEIN"/>
    <property type="match status" value="1"/>
</dbReference>
<proteinExistence type="predicted"/>
<dbReference type="AlphaFoldDB" id="A0A1F7JR88"/>
<evidence type="ECO:0000313" key="2">
    <source>
        <dbReference type="EMBL" id="OGK58122.1"/>
    </source>
</evidence>
<evidence type="ECO:0000259" key="1">
    <source>
        <dbReference type="Pfam" id="PF13470"/>
    </source>
</evidence>
<dbReference type="InterPro" id="IPR029060">
    <property type="entry name" value="PIN-like_dom_sf"/>
</dbReference>
<sequence length="144" mass="15682">MITATLDTNVLASGIVTFHKLTPPAQILKAWRAGEFQLITSAHILEELQRTLEKSYFQQFITSQQVAGTISLFKEEAVVTPITKTVVGAATSPEDDLAITTALSAKSDYLVTGDKPFLKKVGPTYQGVTIVNPSDFIKKLQISK</sequence>